<dbReference type="RefSeq" id="WP_270896558.1">
    <property type="nucleotide sequence ID" value="NZ_JBHSPF010000039.1"/>
</dbReference>
<feature type="compositionally biased region" description="Basic and acidic residues" evidence="2">
    <location>
        <begin position="1"/>
        <end position="17"/>
    </location>
</feature>
<dbReference type="EMBL" id="JBHSPF010000039">
    <property type="protein sequence ID" value="MFC5628922.1"/>
    <property type="molecule type" value="Genomic_DNA"/>
</dbReference>
<keyword evidence="1" id="KW-0749">Sporulation</keyword>
<proteinExistence type="evidence at transcript level"/>
<dbReference type="InterPro" id="IPR017524">
    <property type="entry name" value="SASP_thioredoxin-like"/>
</dbReference>
<dbReference type="Pfam" id="PF19824">
    <property type="entry name" value="Tlp"/>
    <property type="match status" value="1"/>
</dbReference>
<evidence type="ECO:0000256" key="2">
    <source>
        <dbReference type="SAM" id="MobiDB-lite"/>
    </source>
</evidence>
<comment type="similarity">
    <text evidence="1">Belongs to the Tlp family.</text>
</comment>
<comment type="caution">
    <text evidence="3">The sequence shown here is derived from an EMBL/GenBank/DDBJ whole genome shotgun (WGS) entry which is preliminary data.</text>
</comment>
<organism evidence="3 4">
    <name type="scientific">Aliibacillus thermotolerans</name>
    <dbReference type="NCBI Taxonomy" id="1834418"/>
    <lineage>
        <taxon>Bacteria</taxon>
        <taxon>Bacillati</taxon>
        <taxon>Bacillota</taxon>
        <taxon>Bacilli</taxon>
        <taxon>Bacillales</taxon>
        <taxon>Bacillaceae</taxon>
        <taxon>Aliibacillus</taxon>
    </lineage>
</organism>
<protein>
    <recommendedName>
        <fullName evidence="1">Small, acid-soluble spore protein Tlp</fullName>
    </recommendedName>
</protein>
<dbReference type="NCBIfam" id="TIGR03090">
    <property type="entry name" value="SASP_tlp"/>
    <property type="match status" value="1"/>
</dbReference>
<accession>A0ABW0U807</accession>
<name>A0ABW0U807_9BACI</name>
<gene>
    <name evidence="1 3" type="primary">tlp</name>
    <name evidence="3" type="ORF">ACFPTR_08555</name>
</gene>
<evidence type="ECO:0000313" key="4">
    <source>
        <dbReference type="Proteomes" id="UP001596143"/>
    </source>
</evidence>
<evidence type="ECO:0000313" key="3">
    <source>
        <dbReference type="EMBL" id="MFC5628922.1"/>
    </source>
</evidence>
<comment type="induction">
    <text evidence="1">Expressed only in the forespore compartment of sporulating cells.</text>
</comment>
<sequence>MSKPKPDDRSNNKDRIENTIGHTLQNMNEARDYLKAHSEELSEEEKRRIEEKNKRRAESIEGMREELKDEAPYDRYE</sequence>
<dbReference type="Proteomes" id="UP001596143">
    <property type="component" value="Unassembled WGS sequence"/>
</dbReference>
<reference evidence="4" key="1">
    <citation type="journal article" date="2019" name="Int. J. Syst. Evol. Microbiol.">
        <title>The Global Catalogue of Microorganisms (GCM) 10K type strain sequencing project: providing services to taxonomists for standard genome sequencing and annotation.</title>
        <authorList>
            <consortium name="The Broad Institute Genomics Platform"/>
            <consortium name="The Broad Institute Genome Sequencing Center for Infectious Disease"/>
            <person name="Wu L."/>
            <person name="Ma J."/>
        </authorList>
    </citation>
    <scope>NUCLEOTIDE SEQUENCE [LARGE SCALE GENOMIC DNA]</scope>
    <source>
        <strain evidence="4">CGMCC 1.15790</strain>
    </source>
</reference>
<comment type="subcellular location">
    <subcellularLocation>
        <location evidence="1">Spore core</location>
    </subcellularLocation>
</comment>
<feature type="compositionally biased region" description="Basic and acidic residues" evidence="2">
    <location>
        <begin position="29"/>
        <end position="77"/>
    </location>
</feature>
<evidence type="ECO:0000256" key="1">
    <source>
        <dbReference type="HAMAP-Rule" id="MF_01506"/>
    </source>
</evidence>
<dbReference type="HAMAP" id="MF_01506">
    <property type="entry name" value="Tlp"/>
    <property type="match status" value="1"/>
</dbReference>
<keyword evidence="4" id="KW-1185">Reference proteome</keyword>
<feature type="region of interest" description="Disordered" evidence="2">
    <location>
        <begin position="1"/>
        <end position="77"/>
    </location>
</feature>